<evidence type="ECO:0000313" key="10">
    <source>
        <dbReference type="Proteomes" id="UP000005522"/>
    </source>
</evidence>
<dbReference type="RefSeq" id="WP_004868787.1">
    <property type="nucleotide sequence ID" value="NZ_CP005986.1"/>
</dbReference>
<evidence type="ECO:0000256" key="8">
    <source>
        <dbReference type="SAM" id="SignalP"/>
    </source>
</evidence>
<proteinExistence type="inferred from homology"/>
<gene>
    <name evidence="9" type="ORF">Acaty_c2319</name>
</gene>
<keyword evidence="3" id="KW-1134">Transmembrane beta strand</keyword>
<evidence type="ECO:0000256" key="1">
    <source>
        <dbReference type="ARBA" id="ARBA00004571"/>
    </source>
</evidence>
<name>A0A060A1R4_ACICK</name>
<evidence type="ECO:0000256" key="5">
    <source>
        <dbReference type="ARBA" id="ARBA00022729"/>
    </source>
</evidence>
<evidence type="ECO:0000256" key="7">
    <source>
        <dbReference type="ARBA" id="ARBA00023237"/>
    </source>
</evidence>
<dbReference type="AlphaFoldDB" id="A0A060A1R4"/>
<dbReference type="EMBL" id="CP005986">
    <property type="protein sequence ID" value="AIA56166.1"/>
    <property type="molecule type" value="Genomic_DNA"/>
</dbReference>
<protein>
    <submittedName>
        <fullName evidence="9">TonB-dependent receptor</fullName>
    </submittedName>
</protein>
<reference evidence="9 10" key="1">
    <citation type="journal article" date="2009" name="J. Bacteriol.">
        <title>Draft genome sequence of the extremely acidophilic bacterium Acidithiobacillus caldus ATCC 51756 reveals metabolic versatility in the genus Acidithiobacillus.</title>
        <authorList>
            <person name="Valdes J."/>
            <person name="Quatrini R."/>
            <person name="Hallberg K."/>
            <person name="Dopson M."/>
            <person name="Valenzuela P.D."/>
            <person name="Holmes D.S."/>
        </authorList>
    </citation>
    <scope>NUCLEOTIDE SEQUENCE [LARGE SCALE GENOMIC DNA]</scope>
    <source>
        <strain evidence="10">ATCC 51756 / DSM 8584 / KU</strain>
    </source>
</reference>
<keyword evidence="9" id="KW-0675">Receptor</keyword>
<dbReference type="Proteomes" id="UP000005522">
    <property type="component" value="Chromosome"/>
</dbReference>
<evidence type="ECO:0000256" key="2">
    <source>
        <dbReference type="ARBA" id="ARBA00008163"/>
    </source>
</evidence>
<evidence type="ECO:0000256" key="4">
    <source>
        <dbReference type="ARBA" id="ARBA00022692"/>
    </source>
</evidence>
<dbReference type="GeneID" id="92932389"/>
<keyword evidence="5 8" id="KW-0732">Signal</keyword>
<evidence type="ECO:0000256" key="3">
    <source>
        <dbReference type="ARBA" id="ARBA00022452"/>
    </source>
</evidence>
<dbReference type="PANTHER" id="PTHR35093:SF8">
    <property type="entry name" value="OUTER MEMBRANE PROTEIN NMB0088-RELATED"/>
    <property type="match status" value="1"/>
</dbReference>
<dbReference type="SUPFAM" id="SSF56935">
    <property type="entry name" value="Porins"/>
    <property type="match status" value="1"/>
</dbReference>
<dbReference type="GO" id="GO:0015483">
    <property type="term" value="F:long-chain fatty acid transporting porin activity"/>
    <property type="evidence" value="ECO:0007669"/>
    <property type="project" value="TreeGrafter"/>
</dbReference>
<dbReference type="KEGG" id="acz:Acaty_c2319"/>
<sequence>MRRSTAPLFLALLALTGSGSAWAAGYTVPTSVAALSEGGATLADGEPVSSLADNPATMVFFPGNRAALELLAQRPSYTYAGPDGSVGAQTNTNILPNLFFSHRFSALPLSAGIAITSPYSIRDTWAPGALGSSSPYLKNSLRVLDINPSVAYLVLPDLSVGVGLDYYQTLGGHFGPISANGGGVGGNVALFYTTETLNAALSYRSPASIAAGGGHVDLPGRVQAGLRYRWTKAFATELDVDWTDWSNAQLPYYGSLHWKSSLAYRLGMSYHLNQDLAVRAGIAHEGDPSRGDAVGVAVPATSSNLAGFGLGIGLGPWHYDIGAAYAFSGSTGLGAYTLPGSGITVAPGDYKASAFTFGAAISRSF</sequence>
<dbReference type="HOGENOM" id="CLU_035981_2_1_6"/>
<dbReference type="Pfam" id="PF03349">
    <property type="entry name" value="Toluene_X"/>
    <property type="match status" value="2"/>
</dbReference>
<feature type="chain" id="PRO_5001584741" evidence="8">
    <location>
        <begin position="24"/>
        <end position="365"/>
    </location>
</feature>
<keyword evidence="6" id="KW-0472">Membrane</keyword>
<comment type="similarity">
    <text evidence="2">Belongs to the OmpP1/FadL family.</text>
</comment>
<accession>A0A060A1R4</accession>
<feature type="signal peptide" evidence="8">
    <location>
        <begin position="1"/>
        <end position="23"/>
    </location>
</feature>
<evidence type="ECO:0000313" key="9">
    <source>
        <dbReference type="EMBL" id="AIA56166.1"/>
    </source>
</evidence>
<comment type="subcellular location">
    <subcellularLocation>
        <location evidence="1">Cell outer membrane</location>
        <topology evidence="1">Multi-pass membrane protein</topology>
    </subcellularLocation>
</comment>
<organism evidence="9 10">
    <name type="scientific">Acidithiobacillus caldus (strain ATCC 51756 / DSM 8584 / KU)</name>
    <dbReference type="NCBI Taxonomy" id="637389"/>
    <lineage>
        <taxon>Bacteria</taxon>
        <taxon>Pseudomonadati</taxon>
        <taxon>Pseudomonadota</taxon>
        <taxon>Acidithiobacillia</taxon>
        <taxon>Acidithiobacillales</taxon>
        <taxon>Acidithiobacillaceae</taxon>
        <taxon>Acidithiobacillus</taxon>
    </lineage>
</organism>
<dbReference type="eggNOG" id="COG2067">
    <property type="taxonomic scope" value="Bacteria"/>
</dbReference>
<dbReference type="Gene3D" id="2.40.160.60">
    <property type="entry name" value="Outer membrane protein transport protein (OMPP1/FadL/TodX)"/>
    <property type="match status" value="1"/>
</dbReference>
<dbReference type="PANTHER" id="PTHR35093">
    <property type="entry name" value="OUTER MEMBRANE PROTEIN NMB0088-RELATED"/>
    <property type="match status" value="1"/>
</dbReference>
<evidence type="ECO:0000256" key="6">
    <source>
        <dbReference type="ARBA" id="ARBA00023136"/>
    </source>
</evidence>
<dbReference type="GO" id="GO:0009279">
    <property type="term" value="C:cell outer membrane"/>
    <property type="evidence" value="ECO:0007669"/>
    <property type="project" value="UniProtKB-SubCell"/>
</dbReference>
<dbReference type="InterPro" id="IPR005017">
    <property type="entry name" value="OMPP1/FadL/TodX"/>
</dbReference>
<keyword evidence="7" id="KW-0998">Cell outer membrane</keyword>
<keyword evidence="4" id="KW-0812">Transmembrane</keyword>